<keyword evidence="16" id="KW-0812">Transmembrane</keyword>
<comment type="similarity">
    <text evidence="13">Belongs to the protein kinase superfamily. Ser/Thr protein kinase family.</text>
</comment>
<evidence type="ECO:0000256" key="16">
    <source>
        <dbReference type="SAM" id="Phobius"/>
    </source>
</evidence>
<dbReference type="PANTHER" id="PTHR27002">
    <property type="entry name" value="RECEPTOR-LIKE SERINE/THREONINE-PROTEIN KINASE SD1-8"/>
    <property type="match status" value="1"/>
</dbReference>
<dbReference type="InterPro" id="IPR001480">
    <property type="entry name" value="Bulb-type_lectin_dom"/>
</dbReference>
<dbReference type="STRING" id="337451.A0A3S3NJS6"/>
<dbReference type="Pfam" id="PF08276">
    <property type="entry name" value="PAN_2"/>
    <property type="match status" value="1"/>
</dbReference>
<evidence type="ECO:0000256" key="14">
    <source>
        <dbReference type="PROSITE-ProRule" id="PRU00076"/>
    </source>
</evidence>
<dbReference type="InterPro" id="IPR003609">
    <property type="entry name" value="Pan_app"/>
</dbReference>
<evidence type="ECO:0000256" key="6">
    <source>
        <dbReference type="ARBA" id="ARBA00022741"/>
    </source>
</evidence>
<evidence type="ECO:0000313" key="22">
    <source>
        <dbReference type="EMBL" id="RWR93568.1"/>
    </source>
</evidence>
<dbReference type="Gene3D" id="1.10.510.10">
    <property type="entry name" value="Transferase(Phosphotransferase) domain 1"/>
    <property type="match status" value="1"/>
</dbReference>
<evidence type="ECO:0000313" key="23">
    <source>
        <dbReference type="Proteomes" id="UP000283530"/>
    </source>
</evidence>
<dbReference type="FunFam" id="1.10.510.10:FF:000060">
    <property type="entry name" value="G-type lectin S-receptor-like serine/threonine-protein kinase"/>
    <property type="match status" value="1"/>
</dbReference>
<dbReference type="CDD" id="cd01098">
    <property type="entry name" value="PAN_AP_plant"/>
    <property type="match status" value="1"/>
</dbReference>
<dbReference type="InterPro" id="IPR008271">
    <property type="entry name" value="Ser/Thr_kinase_AS"/>
</dbReference>
<keyword evidence="23" id="KW-1185">Reference proteome</keyword>
<dbReference type="PROSITE" id="PS50948">
    <property type="entry name" value="PAN"/>
    <property type="match status" value="1"/>
</dbReference>
<evidence type="ECO:0000256" key="11">
    <source>
        <dbReference type="ARBA" id="ARBA00047899"/>
    </source>
</evidence>
<evidence type="ECO:0000259" key="20">
    <source>
        <dbReference type="PROSITE" id="PS50927"/>
    </source>
</evidence>
<keyword evidence="22" id="KW-0675">Receptor</keyword>
<feature type="chain" id="PRO_5018737060" description="Receptor-like serine/threonine-protein kinase" evidence="17">
    <location>
        <begin position="27"/>
        <end position="840"/>
    </location>
</feature>
<evidence type="ECO:0000256" key="9">
    <source>
        <dbReference type="ARBA" id="ARBA00023157"/>
    </source>
</evidence>
<evidence type="ECO:0000256" key="7">
    <source>
        <dbReference type="ARBA" id="ARBA00022777"/>
    </source>
</evidence>
<proteinExistence type="inferred from homology"/>
<dbReference type="GO" id="GO:0005886">
    <property type="term" value="C:plasma membrane"/>
    <property type="evidence" value="ECO:0007669"/>
    <property type="project" value="UniProtKB-SubCell"/>
</dbReference>
<dbReference type="Pfam" id="PF00954">
    <property type="entry name" value="S_locus_glycop"/>
    <property type="match status" value="1"/>
</dbReference>
<keyword evidence="6 13" id="KW-0547">Nucleotide-binding</keyword>
<evidence type="ECO:0000256" key="17">
    <source>
        <dbReference type="SAM" id="SignalP"/>
    </source>
</evidence>
<dbReference type="GO" id="GO:0004674">
    <property type="term" value="F:protein serine/threonine kinase activity"/>
    <property type="evidence" value="ECO:0007669"/>
    <property type="project" value="UniProtKB-KW"/>
</dbReference>
<organism evidence="22 23">
    <name type="scientific">Cinnamomum micranthum f. kanehirae</name>
    <dbReference type="NCBI Taxonomy" id="337451"/>
    <lineage>
        <taxon>Eukaryota</taxon>
        <taxon>Viridiplantae</taxon>
        <taxon>Streptophyta</taxon>
        <taxon>Embryophyta</taxon>
        <taxon>Tracheophyta</taxon>
        <taxon>Spermatophyta</taxon>
        <taxon>Magnoliopsida</taxon>
        <taxon>Magnoliidae</taxon>
        <taxon>Laurales</taxon>
        <taxon>Lauraceae</taxon>
        <taxon>Cinnamomum</taxon>
    </lineage>
</organism>
<comment type="catalytic activity">
    <reaction evidence="11 13">
        <text>L-threonyl-[protein] + ATP = O-phospho-L-threonyl-[protein] + ADP + H(+)</text>
        <dbReference type="Rhea" id="RHEA:46608"/>
        <dbReference type="Rhea" id="RHEA-COMP:11060"/>
        <dbReference type="Rhea" id="RHEA-COMP:11605"/>
        <dbReference type="ChEBI" id="CHEBI:15378"/>
        <dbReference type="ChEBI" id="CHEBI:30013"/>
        <dbReference type="ChEBI" id="CHEBI:30616"/>
        <dbReference type="ChEBI" id="CHEBI:61977"/>
        <dbReference type="ChEBI" id="CHEBI:456216"/>
        <dbReference type="EC" id="2.7.11.1"/>
    </reaction>
</comment>
<accession>A0A3S3NJS6</accession>
<dbReference type="PANTHER" id="PTHR27002:SF1095">
    <property type="entry name" value="G-TYPE LECTIN S-RECEPTOR-LIKE SERINE_THREONINE-PROTEIN KINASE RKS1"/>
    <property type="match status" value="1"/>
</dbReference>
<dbReference type="InterPro" id="IPR000719">
    <property type="entry name" value="Prot_kinase_dom"/>
</dbReference>
<dbReference type="PIRSF" id="PIRSF000641">
    <property type="entry name" value="SRK"/>
    <property type="match status" value="1"/>
</dbReference>
<dbReference type="Gene3D" id="2.90.10.10">
    <property type="entry name" value="Bulb-type lectin domain"/>
    <property type="match status" value="1"/>
</dbReference>
<dbReference type="PROSITE" id="PS00107">
    <property type="entry name" value="PROTEIN_KINASE_ATP"/>
    <property type="match status" value="1"/>
</dbReference>
<keyword evidence="9" id="KW-1015">Disulfide bond</keyword>
<dbReference type="Pfam" id="PF01453">
    <property type="entry name" value="B_lectin"/>
    <property type="match status" value="1"/>
</dbReference>
<dbReference type="Pfam" id="PF07714">
    <property type="entry name" value="PK_Tyr_Ser-Thr"/>
    <property type="match status" value="1"/>
</dbReference>
<dbReference type="PROSITE" id="PS50927">
    <property type="entry name" value="BULB_LECTIN"/>
    <property type="match status" value="1"/>
</dbReference>
<dbReference type="EC" id="2.7.11.1" evidence="13"/>
<dbReference type="Proteomes" id="UP000283530">
    <property type="component" value="Unassembled WGS sequence"/>
</dbReference>
<dbReference type="InterPro" id="IPR000742">
    <property type="entry name" value="EGF"/>
</dbReference>
<dbReference type="FunFam" id="2.90.10.10:FF:000005">
    <property type="entry name" value="G-type lectin S-receptor-like serine/threonine-protein kinase"/>
    <property type="match status" value="1"/>
</dbReference>
<dbReference type="InterPro" id="IPR000858">
    <property type="entry name" value="S_locus_glycoprot_dom"/>
</dbReference>
<protein>
    <recommendedName>
        <fullName evidence="13">Receptor-like serine/threonine-protein kinase</fullName>
        <ecNumber evidence="13">2.7.11.1</ecNumber>
    </recommendedName>
</protein>
<name>A0A3S3NJS6_9MAGN</name>
<sequence length="840" mass="94695">MASHKTLNLLFFFFFFFFFFSPLCNSTDTLTPTQTITDGLPLISTGENFAFGFFSPIGSKNYYVGIWYYKVQEPTYVWVANRENPLGNSSGAVLTIINGNLVLIDGRDRSPLWSTNVSTVANYSTATLKDSGNLVLKDGNERVLWESFDQPTDSFLPGMKLGLDRRTGLNRFLTSWKAPSDPGKGEFTYRLDLRGKPQFFVMNGSDPIYRTGPWNGERLSGAMNVNTRFSFVFVDNEDEIYLTYVPYDSSILSRLVLDESGLLRRQVRIDNTGRWNWATLVPKDECDNYARCGPYGVCDPTGLPESECTCLPGFEPSSDRDWHVGDWSRGCVRRKPLDCGNGDGFLSLARVKLPDTSRSRVEPGLSLKACADECLKNCSCIAYASANISGEGNGCVMWGEYLIDLKVYSDGGQDFYTRVHASELDETSYKQSRGFLLTKKIVISVSTIVAVVAFISCGYYCWRRERGRKMNTRHRTMCNEKDFEEGNKGSALSWFHSDVIVASTNNFSEANMLGKGGFGSVYKGKLLNGEEIAVKRLSKNSGQGGEEFKTEVTLIAKLQHKNLVRLLGCCIEGEEKMLIYEYMENRSLDCFIFGTTLPINLIHFCCCSNQRRSAMLDWSKRFSIIMGIARGVRYLHEDSRLKIIHRDLKASNILLDDEMNPKISDFGLARVSDGNQTQEITNRVVGTYGYMSPEYAMKGLFSIKSDVFSFGIILLEIISGKKNNYYSDCYSMTLIEHTWNIWKEDKVMELIDSSIIDSCCQIEVARCIQVGLLCVQESAKDRPNMSSVVFMLGNETQIPSPKQPAFCLYRGESCHHLHSFINEAKYSSKNELTITEVEAR</sequence>
<dbReference type="CDD" id="cd14066">
    <property type="entry name" value="STKc_IRAK"/>
    <property type="match status" value="1"/>
</dbReference>
<keyword evidence="22" id="KW-0430">Lectin</keyword>
<comment type="catalytic activity">
    <reaction evidence="12 13">
        <text>L-seryl-[protein] + ATP = O-phospho-L-seryl-[protein] + ADP + H(+)</text>
        <dbReference type="Rhea" id="RHEA:17989"/>
        <dbReference type="Rhea" id="RHEA-COMP:9863"/>
        <dbReference type="Rhea" id="RHEA-COMP:11604"/>
        <dbReference type="ChEBI" id="CHEBI:15378"/>
        <dbReference type="ChEBI" id="CHEBI:29999"/>
        <dbReference type="ChEBI" id="CHEBI:30616"/>
        <dbReference type="ChEBI" id="CHEBI:83421"/>
        <dbReference type="ChEBI" id="CHEBI:456216"/>
        <dbReference type="EC" id="2.7.11.1"/>
    </reaction>
</comment>
<dbReference type="PROSITE" id="PS50011">
    <property type="entry name" value="PROTEIN_KINASE_DOM"/>
    <property type="match status" value="1"/>
</dbReference>
<dbReference type="OrthoDB" id="4062651at2759"/>
<feature type="domain" description="EGF-like" evidence="19">
    <location>
        <begin position="282"/>
        <end position="317"/>
    </location>
</feature>
<feature type="signal peptide" evidence="17">
    <location>
        <begin position="1"/>
        <end position="26"/>
    </location>
</feature>
<feature type="binding site" evidence="15">
    <location>
        <position position="535"/>
    </location>
    <ligand>
        <name>ATP</name>
        <dbReference type="ChEBI" id="CHEBI:30616"/>
    </ligand>
</feature>
<evidence type="ECO:0000256" key="5">
    <source>
        <dbReference type="ARBA" id="ARBA00022729"/>
    </source>
</evidence>
<keyword evidence="16" id="KW-0472">Membrane</keyword>
<evidence type="ECO:0000256" key="1">
    <source>
        <dbReference type="ARBA" id="ARBA00004251"/>
    </source>
</evidence>
<dbReference type="Gene3D" id="3.30.200.20">
    <property type="entry name" value="Phosphorylase Kinase, domain 1"/>
    <property type="match status" value="1"/>
</dbReference>
<dbReference type="SUPFAM" id="SSF51110">
    <property type="entry name" value="alpha-D-mannose-specific plant lectins"/>
    <property type="match status" value="1"/>
</dbReference>
<feature type="transmembrane region" description="Helical" evidence="16">
    <location>
        <begin position="441"/>
        <end position="462"/>
    </location>
</feature>
<dbReference type="InterPro" id="IPR011009">
    <property type="entry name" value="Kinase-like_dom_sf"/>
</dbReference>
<dbReference type="InterPro" id="IPR001245">
    <property type="entry name" value="Ser-Thr/Tyr_kinase_cat_dom"/>
</dbReference>
<dbReference type="GO" id="GO:0005524">
    <property type="term" value="F:ATP binding"/>
    <property type="evidence" value="ECO:0007669"/>
    <property type="project" value="UniProtKB-UniRule"/>
</dbReference>
<dbReference type="GO" id="GO:0106310">
    <property type="term" value="F:protein serine kinase activity"/>
    <property type="evidence" value="ECO:0007669"/>
    <property type="project" value="RHEA"/>
</dbReference>
<dbReference type="SUPFAM" id="SSF56112">
    <property type="entry name" value="Protein kinase-like (PK-like)"/>
    <property type="match status" value="1"/>
</dbReference>
<dbReference type="EMBL" id="QPKB01000010">
    <property type="protein sequence ID" value="RWR93568.1"/>
    <property type="molecule type" value="Genomic_DNA"/>
</dbReference>
<dbReference type="SMART" id="SM00108">
    <property type="entry name" value="B_lectin"/>
    <property type="match status" value="1"/>
</dbReference>
<reference evidence="22 23" key="1">
    <citation type="journal article" date="2019" name="Nat. Plants">
        <title>Stout camphor tree genome fills gaps in understanding of flowering plant genome evolution.</title>
        <authorList>
            <person name="Chaw S.M."/>
            <person name="Liu Y.C."/>
            <person name="Wu Y.W."/>
            <person name="Wang H.Y."/>
            <person name="Lin C.I."/>
            <person name="Wu C.S."/>
            <person name="Ke H.M."/>
            <person name="Chang L.Y."/>
            <person name="Hsu C.Y."/>
            <person name="Yang H.T."/>
            <person name="Sudianto E."/>
            <person name="Hsu M.H."/>
            <person name="Wu K.P."/>
            <person name="Wang L.N."/>
            <person name="Leebens-Mack J.H."/>
            <person name="Tsai I.J."/>
        </authorList>
    </citation>
    <scope>NUCLEOTIDE SEQUENCE [LARGE SCALE GENOMIC DNA]</scope>
    <source>
        <strain evidence="23">cv. Chaw 1501</strain>
        <tissue evidence="22">Young leaves</tissue>
    </source>
</reference>
<dbReference type="FunFam" id="3.30.200.20:FF:000195">
    <property type="entry name" value="G-type lectin S-receptor-like serine/threonine-protein kinase"/>
    <property type="match status" value="1"/>
</dbReference>
<dbReference type="InterPro" id="IPR024171">
    <property type="entry name" value="SRK-like_kinase"/>
</dbReference>
<comment type="subcellular location">
    <subcellularLocation>
        <location evidence="1">Cell membrane</location>
        <topology evidence="1">Single-pass type I membrane protein</topology>
    </subcellularLocation>
</comment>
<dbReference type="CDD" id="cd00028">
    <property type="entry name" value="B_lectin"/>
    <property type="match status" value="1"/>
</dbReference>
<evidence type="ECO:0000259" key="21">
    <source>
        <dbReference type="PROSITE" id="PS50948"/>
    </source>
</evidence>
<gene>
    <name evidence="22" type="ORF">CKAN_02282900</name>
</gene>
<keyword evidence="14" id="KW-0245">EGF-like domain</keyword>
<feature type="domain" description="Bulb-type lectin" evidence="20">
    <location>
        <begin position="27"/>
        <end position="149"/>
    </location>
</feature>
<evidence type="ECO:0000259" key="18">
    <source>
        <dbReference type="PROSITE" id="PS50011"/>
    </source>
</evidence>
<dbReference type="InterPro" id="IPR036426">
    <property type="entry name" value="Bulb-type_lectin_dom_sf"/>
</dbReference>
<evidence type="ECO:0000256" key="8">
    <source>
        <dbReference type="ARBA" id="ARBA00022840"/>
    </source>
</evidence>
<evidence type="ECO:0000256" key="4">
    <source>
        <dbReference type="ARBA" id="ARBA00022679"/>
    </source>
</evidence>
<evidence type="ECO:0000256" key="15">
    <source>
        <dbReference type="PROSITE-ProRule" id="PRU10141"/>
    </source>
</evidence>
<keyword evidence="3 13" id="KW-0723">Serine/threonine-protein kinase</keyword>
<dbReference type="GO" id="GO:0048544">
    <property type="term" value="P:recognition of pollen"/>
    <property type="evidence" value="ECO:0007669"/>
    <property type="project" value="InterPro"/>
</dbReference>
<dbReference type="GO" id="GO:0030246">
    <property type="term" value="F:carbohydrate binding"/>
    <property type="evidence" value="ECO:0007669"/>
    <property type="project" value="UniProtKB-KW"/>
</dbReference>
<dbReference type="SMART" id="SM00220">
    <property type="entry name" value="S_TKc"/>
    <property type="match status" value="1"/>
</dbReference>
<keyword evidence="8 13" id="KW-0067">ATP-binding</keyword>
<evidence type="ECO:0000256" key="13">
    <source>
        <dbReference type="PIRNR" id="PIRNR000641"/>
    </source>
</evidence>
<comment type="caution">
    <text evidence="22">The sequence shown here is derived from an EMBL/GenBank/DDBJ whole genome shotgun (WGS) entry which is preliminary data.</text>
</comment>
<dbReference type="SMART" id="SM00473">
    <property type="entry name" value="PAN_AP"/>
    <property type="match status" value="1"/>
</dbReference>
<dbReference type="PROSITE" id="PS50026">
    <property type="entry name" value="EGF_3"/>
    <property type="match status" value="1"/>
</dbReference>
<evidence type="ECO:0000256" key="10">
    <source>
        <dbReference type="ARBA" id="ARBA00023180"/>
    </source>
</evidence>
<keyword evidence="16" id="KW-1133">Transmembrane helix</keyword>
<keyword evidence="4 13" id="KW-0808">Transferase</keyword>
<keyword evidence="7 13" id="KW-0418">Kinase</keyword>
<comment type="caution">
    <text evidence="14">Lacks conserved residue(s) required for the propagation of feature annotation.</text>
</comment>
<evidence type="ECO:0000259" key="19">
    <source>
        <dbReference type="PROSITE" id="PS50026"/>
    </source>
</evidence>
<keyword evidence="2" id="KW-1003">Cell membrane</keyword>
<dbReference type="InterPro" id="IPR017441">
    <property type="entry name" value="Protein_kinase_ATP_BS"/>
</dbReference>
<dbReference type="PROSITE" id="PS00108">
    <property type="entry name" value="PROTEIN_KINASE_ST"/>
    <property type="match status" value="1"/>
</dbReference>
<keyword evidence="5 17" id="KW-0732">Signal</keyword>
<feature type="domain" description="Apple" evidence="21">
    <location>
        <begin position="339"/>
        <end position="420"/>
    </location>
</feature>
<evidence type="ECO:0000256" key="2">
    <source>
        <dbReference type="ARBA" id="ARBA00022475"/>
    </source>
</evidence>
<evidence type="ECO:0000256" key="12">
    <source>
        <dbReference type="ARBA" id="ARBA00048679"/>
    </source>
</evidence>
<keyword evidence="10" id="KW-0325">Glycoprotein</keyword>
<evidence type="ECO:0000256" key="3">
    <source>
        <dbReference type="ARBA" id="ARBA00022527"/>
    </source>
</evidence>
<dbReference type="AlphaFoldDB" id="A0A3S3NJS6"/>
<feature type="domain" description="Protein kinase" evidence="18">
    <location>
        <begin position="507"/>
        <end position="806"/>
    </location>
</feature>